<dbReference type="EMBL" id="WBXO01000005">
    <property type="protein sequence ID" value="KAB2952514.1"/>
    <property type="molecule type" value="Genomic_DNA"/>
</dbReference>
<dbReference type="Gene3D" id="3.30.70.20">
    <property type="match status" value="1"/>
</dbReference>
<protein>
    <submittedName>
        <fullName evidence="5">4Fe-4S dicluster domain-containing protein</fullName>
    </submittedName>
</protein>
<proteinExistence type="predicted"/>
<keyword evidence="6" id="KW-1185">Reference proteome</keyword>
<dbReference type="RefSeq" id="WP_151619791.1">
    <property type="nucleotide sequence ID" value="NZ_WBXO01000005.1"/>
</dbReference>
<dbReference type="PROSITE" id="PS00198">
    <property type="entry name" value="4FE4S_FER_1"/>
    <property type="match status" value="1"/>
</dbReference>
<reference evidence="5 6" key="1">
    <citation type="submission" date="2019-10" db="EMBL/GenBank/DDBJ databases">
        <title>Whole-genome sequence of the extremophile Heliorestis acidaminivorans DSM 24790.</title>
        <authorList>
            <person name="Kyndt J.A."/>
            <person name="Meyer T.E."/>
        </authorList>
    </citation>
    <scope>NUCLEOTIDE SEQUENCE [LARGE SCALE GENOMIC DNA]</scope>
    <source>
        <strain evidence="5 6">DSM 24790</strain>
    </source>
</reference>
<comment type="caution">
    <text evidence="5">The sequence shown here is derived from an EMBL/GenBank/DDBJ whole genome shotgun (WGS) entry which is preliminary data.</text>
</comment>
<gene>
    <name evidence="5" type="ORF">F9B85_07555</name>
</gene>
<keyword evidence="1" id="KW-0479">Metal-binding</keyword>
<accession>A0A6I0F0C5</accession>
<sequence length="68" mass="7670">MAFVTFREERCKGCALCTTYCPVNIVTLDKSRFNNKGFHPAVVTDMEKCKGCAFCARMCPDLVIEVEK</sequence>
<evidence type="ECO:0000313" key="6">
    <source>
        <dbReference type="Proteomes" id="UP000468766"/>
    </source>
</evidence>
<dbReference type="OrthoDB" id="9804603at2"/>
<dbReference type="InterPro" id="IPR017896">
    <property type="entry name" value="4Fe4S_Fe-S-bd"/>
</dbReference>
<name>A0A6I0F0C5_9FIRM</name>
<dbReference type="AlphaFoldDB" id="A0A6I0F0C5"/>
<dbReference type="GO" id="GO:0046872">
    <property type="term" value="F:metal ion binding"/>
    <property type="evidence" value="ECO:0007669"/>
    <property type="project" value="UniProtKB-KW"/>
</dbReference>
<dbReference type="Proteomes" id="UP000468766">
    <property type="component" value="Unassembled WGS sequence"/>
</dbReference>
<evidence type="ECO:0000256" key="1">
    <source>
        <dbReference type="ARBA" id="ARBA00022723"/>
    </source>
</evidence>
<organism evidence="5 6">
    <name type="scientific">Heliorestis acidaminivorans</name>
    <dbReference type="NCBI Taxonomy" id="553427"/>
    <lineage>
        <taxon>Bacteria</taxon>
        <taxon>Bacillati</taxon>
        <taxon>Bacillota</taxon>
        <taxon>Clostridia</taxon>
        <taxon>Eubacteriales</taxon>
        <taxon>Heliobacteriaceae</taxon>
        <taxon>Heliorestis</taxon>
    </lineage>
</organism>
<dbReference type="Pfam" id="PF12838">
    <property type="entry name" value="Fer4_7"/>
    <property type="match status" value="1"/>
</dbReference>
<dbReference type="InterPro" id="IPR017900">
    <property type="entry name" value="4Fe4S_Fe_S_CS"/>
</dbReference>
<evidence type="ECO:0000256" key="3">
    <source>
        <dbReference type="ARBA" id="ARBA00023014"/>
    </source>
</evidence>
<evidence type="ECO:0000313" key="5">
    <source>
        <dbReference type="EMBL" id="KAB2952514.1"/>
    </source>
</evidence>
<dbReference type="PANTHER" id="PTHR43122:SF1">
    <property type="entry name" value="IRON-SULFUR-BINDING PROTEIN"/>
    <property type="match status" value="1"/>
</dbReference>
<keyword evidence="2" id="KW-0408">Iron</keyword>
<feature type="domain" description="4Fe-4S ferredoxin-type" evidence="4">
    <location>
        <begin position="40"/>
        <end position="68"/>
    </location>
</feature>
<feature type="domain" description="4Fe-4S ferredoxin-type" evidence="4">
    <location>
        <begin position="2"/>
        <end position="31"/>
    </location>
</feature>
<dbReference type="PANTHER" id="PTHR43122">
    <property type="entry name" value="FERREDOXIN SUBUNIT OF PYRUVATE:FLAVODOXIN OXIDOREDUCTASE-RELATED"/>
    <property type="match status" value="1"/>
</dbReference>
<dbReference type="SUPFAM" id="SSF54862">
    <property type="entry name" value="4Fe-4S ferredoxins"/>
    <property type="match status" value="1"/>
</dbReference>
<keyword evidence="3" id="KW-0411">Iron-sulfur</keyword>
<dbReference type="GO" id="GO:0051536">
    <property type="term" value="F:iron-sulfur cluster binding"/>
    <property type="evidence" value="ECO:0007669"/>
    <property type="project" value="UniProtKB-KW"/>
</dbReference>
<evidence type="ECO:0000256" key="2">
    <source>
        <dbReference type="ARBA" id="ARBA00023004"/>
    </source>
</evidence>
<dbReference type="PROSITE" id="PS51379">
    <property type="entry name" value="4FE4S_FER_2"/>
    <property type="match status" value="2"/>
</dbReference>
<evidence type="ECO:0000259" key="4">
    <source>
        <dbReference type="PROSITE" id="PS51379"/>
    </source>
</evidence>